<comment type="caution">
    <text evidence="10">The sequence shown here is derived from an EMBL/GenBank/DDBJ whole genome shotgun (WGS) entry which is preliminary data.</text>
</comment>
<feature type="binding site" evidence="7">
    <location>
        <position position="169"/>
    </location>
    <ligand>
        <name>L-aspartate</name>
        <dbReference type="ChEBI" id="CHEBI:29991"/>
    </ligand>
</feature>
<keyword evidence="11" id="KW-1185">Reference proteome</keyword>
<feature type="binding site" evidence="7">
    <location>
        <position position="223"/>
    </location>
    <ligand>
        <name>L-aspartate</name>
        <dbReference type="ChEBI" id="CHEBI:29991"/>
    </ligand>
</feature>
<sequence length="311" mass="32979">MKHLLATDGLDAETATAVLDTADELKHTLLGREVKKLPTLRGRTVITLFYENSTRTRVSFEIAGKWMSADVINVSASSSSVNKGESLRDTALTLAAAGADCVIIRHPASGAAHRLSGWLAEAGTSVVNAGDGTHEHPTQALLDAATLRERLGSLNGRRIAIVGDVLHSRVARSNIHLLSTLGAEVVLVAPPTLLPVGADRLPVTVSHDLDAELPAVDAVMMLRVQAERMTGGGFFPSSREYSISYGLSERRQELLPDHAVVLHPGPMLRGMEIAHAVADSPASAVTEQVRNGVHVRMAVLYHLLASEGAAA</sequence>
<reference evidence="11" key="1">
    <citation type="journal article" date="2019" name="Int. J. Syst. Evol. Microbiol.">
        <title>The Global Catalogue of Microorganisms (GCM) 10K type strain sequencing project: providing services to taxonomists for standard genome sequencing and annotation.</title>
        <authorList>
            <consortium name="The Broad Institute Genomics Platform"/>
            <consortium name="The Broad Institute Genome Sequencing Center for Infectious Disease"/>
            <person name="Wu L."/>
            <person name="Ma J."/>
        </authorList>
    </citation>
    <scope>NUCLEOTIDE SEQUENCE [LARGE SCALE GENOMIC DNA]</scope>
    <source>
        <strain evidence="11">JCM 16898</strain>
    </source>
</reference>
<dbReference type="Pfam" id="PF02729">
    <property type="entry name" value="OTCace_N"/>
    <property type="match status" value="1"/>
</dbReference>
<dbReference type="PANTHER" id="PTHR45753:SF6">
    <property type="entry name" value="ASPARTATE CARBAMOYLTRANSFERASE"/>
    <property type="match status" value="1"/>
</dbReference>
<evidence type="ECO:0000256" key="2">
    <source>
        <dbReference type="ARBA" id="ARBA00008896"/>
    </source>
</evidence>
<dbReference type="InterPro" id="IPR006131">
    <property type="entry name" value="Asp_carbamoyltransf_Asp/Orn-bd"/>
</dbReference>
<dbReference type="PRINTS" id="PR00100">
    <property type="entry name" value="AOTCASE"/>
</dbReference>
<evidence type="ECO:0000256" key="5">
    <source>
        <dbReference type="ARBA" id="ARBA00043884"/>
    </source>
</evidence>
<dbReference type="PROSITE" id="PS00097">
    <property type="entry name" value="CARBAMOYLTRANSFERASE"/>
    <property type="match status" value="1"/>
</dbReference>
<dbReference type="EMBL" id="BAAAZN010000002">
    <property type="protein sequence ID" value="GAA3532155.1"/>
    <property type="molecule type" value="Genomic_DNA"/>
</dbReference>
<comment type="similarity">
    <text evidence="2 7">Belongs to the aspartate/ornithine carbamoyltransferase superfamily. ATCase family.</text>
</comment>
<accession>A0ABP6VBU9</accession>
<feature type="binding site" evidence="7">
    <location>
        <position position="139"/>
    </location>
    <ligand>
        <name>carbamoyl phosphate</name>
        <dbReference type="ChEBI" id="CHEBI:58228"/>
    </ligand>
</feature>
<dbReference type="PRINTS" id="PR00101">
    <property type="entry name" value="ATCASE"/>
</dbReference>
<evidence type="ECO:0000256" key="4">
    <source>
        <dbReference type="ARBA" id="ARBA00022975"/>
    </source>
</evidence>
<evidence type="ECO:0000256" key="7">
    <source>
        <dbReference type="HAMAP-Rule" id="MF_00001"/>
    </source>
</evidence>
<dbReference type="NCBIfam" id="NF002032">
    <property type="entry name" value="PRK00856.1"/>
    <property type="match status" value="1"/>
</dbReference>
<proteinExistence type="inferred from homology"/>
<feature type="binding site" evidence="7">
    <location>
        <position position="265"/>
    </location>
    <ligand>
        <name>carbamoyl phosphate</name>
        <dbReference type="ChEBI" id="CHEBI:58228"/>
    </ligand>
</feature>
<feature type="binding site" evidence="7">
    <location>
        <position position="266"/>
    </location>
    <ligand>
        <name>carbamoyl phosphate</name>
        <dbReference type="ChEBI" id="CHEBI:58228"/>
    </ligand>
</feature>
<comment type="subunit">
    <text evidence="7">Heterododecamer (2C3:3R2) of six catalytic PyrB chains organized as two trimers (C3), and six regulatory PyrI chains organized as three dimers (R2).</text>
</comment>
<evidence type="ECO:0000313" key="10">
    <source>
        <dbReference type="EMBL" id="GAA3532155.1"/>
    </source>
</evidence>
<evidence type="ECO:0000259" key="9">
    <source>
        <dbReference type="Pfam" id="PF02729"/>
    </source>
</evidence>
<feature type="domain" description="Aspartate/ornithine carbamoyltransferase Asp/Orn-binding" evidence="8">
    <location>
        <begin position="156"/>
        <end position="303"/>
    </location>
</feature>
<dbReference type="PANTHER" id="PTHR45753">
    <property type="entry name" value="ORNITHINE CARBAMOYLTRANSFERASE, MITOCHONDRIAL"/>
    <property type="match status" value="1"/>
</dbReference>
<feature type="binding site" evidence="7">
    <location>
        <position position="83"/>
    </location>
    <ligand>
        <name>L-aspartate</name>
        <dbReference type="ChEBI" id="CHEBI:29991"/>
    </ligand>
</feature>
<feature type="binding site" evidence="7">
    <location>
        <position position="55"/>
    </location>
    <ligand>
        <name>carbamoyl phosphate</name>
        <dbReference type="ChEBI" id="CHEBI:58228"/>
    </ligand>
</feature>
<dbReference type="Pfam" id="PF00185">
    <property type="entry name" value="OTCace"/>
    <property type="match status" value="1"/>
</dbReference>
<dbReference type="HAMAP" id="MF_00001">
    <property type="entry name" value="Asp_carb_tr"/>
    <property type="match status" value="1"/>
</dbReference>
<name>A0ABP6VBU9_9PSEU</name>
<evidence type="ECO:0000256" key="3">
    <source>
        <dbReference type="ARBA" id="ARBA00022679"/>
    </source>
</evidence>
<dbReference type="Proteomes" id="UP001500689">
    <property type="component" value="Unassembled WGS sequence"/>
</dbReference>
<keyword evidence="4 7" id="KW-0665">Pyrimidine biosynthesis</keyword>
<evidence type="ECO:0000313" key="11">
    <source>
        <dbReference type="Proteomes" id="UP001500689"/>
    </source>
</evidence>
<comment type="function">
    <text evidence="5 7">Catalyzes the condensation of carbamoyl phosphate and aspartate to form carbamoyl aspartate and inorganic phosphate, the committed step in the de novo pyrimidine nucleotide biosynthesis pathway.</text>
</comment>
<gene>
    <name evidence="7" type="primary">pyrB</name>
    <name evidence="10" type="ORF">GCM10022222_14230</name>
</gene>
<feature type="domain" description="Aspartate/ornithine carbamoyltransferase carbamoyl-P binding" evidence="9">
    <location>
        <begin position="2"/>
        <end position="149"/>
    </location>
</feature>
<dbReference type="EC" id="2.1.3.2" evidence="7"/>
<keyword evidence="3 7" id="KW-0808">Transferase</keyword>
<protein>
    <recommendedName>
        <fullName evidence="7">Aspartate carbamoyltransferase</fullName>
        <ecNumber evidence="7">2.1.3.2</ecNumber>
    </recommendedName>
    <alternativeName>
        <fullName evidence="7">Aspartate transcarbamylase</fullName>
        <shortName evidence="7">ATCase</shortName>
    </alternativeName>
</protein>
<comment type="pathway">
    <text evidence="1 7">Pyrimidine metabolism; UMP biosynthesis via de novo pathway; (S)-dihydroorotate from bicarbonate: step 2/3.</text>
</comment>
<dbReference type="SUPFAM" id="SSF53671">
    <property type="entry name" value="Aspartate/ornithine carbamoyltransferase"/>
    <property type="match status" value="1"/>
</dbReference>
<evidence type="ECO:0000256" key="6">
    <source>
        <dbReference type="ARBA" id="ARBA00048859"/>
    </source>
</evidence>
<dbReference type="Gene3D" id="3.40.50.1370">
    <property type="entry name" value="Aspartate/ornithine carbamoyltransferase"/>
    <property type="match status" value="2"/>
</dbReference>
<comment type="catalytic activity">
    <reaction evidence="6 7">
        <text>carbamoyl phosphate + L-aspartate = N-carbamoyl-L-aspartate + phosphate + H(+)</text>
        <dbReference type="Rhea" id="RHEA:20013"/>
        <dbReference type="ChEBI" id="CHEBI:15378"/>
        <dbReference type="ChEBI" id="CHEBI:29991"/>
        <dbReference type="ChEBI" id="CHEBI:32814"/>
        <dbReference type="ChEBI" id="CHEBI:43474"/>
        <dbReference type="ChEBI" id="CHEBI:58228"/>
        <dbReference type="EC" id="2.1.3.2"/>
    </reaction>
</comment>
<dbReference type="InterPro" id="IPR006130">
    <property type="entry name" value="Asp/Orn_carbamoylTrfase"/>
</dbReference>
<dbReference type="InterPro" id="IPR036901">
    <property type="entry name" value="Asp/Orn_carbamoylTrfase_sf"/>
</dbReference>
<dbReference type="InterPro" id="IPR006132">
    <property type="entry name" value="Asp/Orn_carbamoyltranf_P-bd"/>
</dbReference>
<dbReference type="InterPro" id="IPR002082">
    <property type="entry name" value="Asp_carbamoyltransf"/>
</dbReference>
<dbReference type="NCBIfam" id="TIGR00670">
    <property type="entry name" value="asp_carb_tr"/>
    <property type="match status" value="1"/>
</dbReference>
<evidence type="ECO:0000256" key="1">
    <source>
        <dbReference type="ARBA" id="ARBA00004852"/>
    </source>
</evidence>
<feature type="binding site" evidence="7">
    <location>
        <position position="105"/>
    </location>
    <ligand>
        <name>carbamoyl phosphate</name>
        <dbReference type="ChEBI" id="CHEBI:58228"/>
    </ligand>
</feature>
<feature type="binding site" evidence="7">
    <location>
        <position position="136"/>
    </location>
    <ligand>
        <name>carbamoyl phosphate</name>
        <dbReference type="ChEBI" id="CHEBI:58228"/>
    </ligand>
</feature>
<organism evidence="10 11">
    <name type="scientific">Amycolatopsis ultiminotia</name>
    <dbReference type="NCBI Taxonomy" id="543629"/>
    <lineage>
        <taxon>Bacteria</taxon>
        <taxon>Bacillati</taxon>
        <taxon>Actinomycetota</taxon>
        <taxon>Actinomycetes</taxon>
        <taxon>Pseudonocardiales</taxon>
        <taxon>Pseudonocardiaceae</taxon>
        <taxon>Amycolatopsis</taxon>
    </lineage>
</organism>
<evidence type="ECO:0000259" key="8">
    <source>
        <dbReference type="Pfam" id="PF00185"/>
    </source>
</evidence>
<feature type="binding site" evidence="7">
    <location>
        <position position="56"/>
    </location>
    <ligand>
        <name>carbamoyl phosphate</name>
        <dbReference type="ChEBI" id="CHEBI:58228"/>
    </ligand>
</feature>
<dbReference type="RefSeq" id="WP_344856517.1">
    <property type="nucleotide sequence ID" value="NZ_BAAAZN010000002.1"/>
</dbReference>